<evidence type="ECO:0000256" key="1">
    <source>
        <dbReference type="ARBA" id="ARBA00023015"/>
    </source>
</evidence>
<keyword evidence="3" id="KW-0804">Transcription</keyword>
<proteinExistence type="predicted"/>
<dbReference type="GO" id="GO:0003700">
    <property type="term" value="F:DNA-binding transcription factor activity"/>
    <property type="evidence" value="ECO:0007669"/>
    <property type="project" value="InterPro"/>
</dbReference>
<dbReference type="PROSITE" id="PS50949">
    <property type="entry name" value="HTH_GNTR"/>
    <property type="match status" value="1"/>
</dbReference>
<keyword evidence="2" id="KW-0238">DNA-binding</keyword>
<accession>A0A1M7XWB3</accession>
<dbReference type="InterPro" id="IPR011663">
    <property type="entry name" value="UTRA"/>
</dbReference>
<dbReference type="Pfam" id="PF07702">
    <property type="entry name" value="UTRA"/>
    <property type="match status" value="1"/>
</dbReference>
<evidence type="ECO:0000256" key="2">
    <source>
        <dbReference type="ARBA" id="ARBA00023125"/>
    </source>
</evidence>
<dbReference type="InterPro" id="IPR050679">
    <property type="entry name" value="Bact_HTH_transcr_reg"/>
</dbReference>
<evidence type="ECO:0000256" key="3">
    <source>
        <dbReference type="ARBA" id="ARBA00023163"/>
    </source>
</evidence>
<keyword evidence="6" id="KW-1185">Reference proteome</keyword>
<dbReference type="Gene3D" id="3.40.1410.10">
    <property type="entry name" value="Chorismate lyase-like"/>
    <property type="match status" value="1"/>
</dbReference>
<dbReference type="PANTHER" id="PTHR44846">
    <property type="entry name" value="MANNOSYL-D-GLYCERATE TRANSPORT/METABOLISM SYSTEM REPRESSOR MNGR-RELATED"/>
    <property type="match status" value="1"/>
</dbReference>
<dbReference type="SUPFAM" id="SSF46785">
    <property type="entry name" value="Winged helix' DNA-binding domain"/>
    <property type="match status" value="1"/>
</dbReference>
<dbReference type="Pfam" id="PF00392">
    <property type="entry name" value="GntR"/>
    <property type="match status" value="1"/>
</dbReference>
<dbReference type="GO" id="GO:0003677">
    <property type="term" value="F:DNA binding"/>
    <property type="evidence" value="ECO:0007669"/>
    <property type="project" value="UniProtKB-KW"/>
</dbReference>
<name>A0A1M7XWB3_9FIRM</name>
<evidence type="ECO:0000259" key="4">
    <source>
        <dbReference type="PROSITE" id="PS50949"/>
    </source>
</evidence>
<feature type="domain" description="HTH gntR-type" evidence="4">
    <location>
        <begin position="4"/>
        <end position="72"/>
    </location>
</feature>
<gene>
    <name evidence="5" type="ORF">SAMN02745217_00064</name>
</gene>
<dbReference type="InterPro" id="IPR028978">
    <property type="entry name" value="Chorismate_lyase_/UTRA_dom_sf"/>
</dbReference>
<dbReference type="CDD" id="cd07377">
    <property type="entry name" value="WHTH_GntR"/>
    <property type="match status" value="1"/>
</dbReference>
<organism evidence="5 6">
    <name type="scientific">Anaerocolumna xylanovorans DSM 12503</name>
    <dbReference type="NCBI Taxonomy" id="1121345"/>
    <lineage>
        <taxon>Bacteria</taxon>
        <taxon>Bacillati</taxon>
        <taxon>Bacillota</taxon>
        <taxon>Clostridia</taxon>
        <taxon>Lachnospirales</taxon>
        <taxon>Lachnospiraceae</taxon>
        <taxon>Anaerocolumna</taxon>
    </lineage>
</organism>
<reference evidence="5 6" key="1">
    <citation type="submission" date="2016-12" db="EMBL/GenBank/DDBJ databases">
        <authorList>
            <person name="Song W.-J."/>
            <person name="Kurnit D.M."/>
        </authorList>
    </citation>
    <scope>NUCLEOTIDE SEQUENCE [LARGE SCALE GENOMIC DNA]</scope>
    <source>
        <strain evidence="5 6">DSM 12503</strain>
    </source>
</reference>
<dbReference type="Gene3D" id="1.10.10.10">
    <property type="entry name" value="Winged helix-like DNA-binding domain superfamily/Winged helix DNA-binding domain"/>
    <property type="match status" value="1"/>
</dbReference>
<dbReference type="OrthoDB" id="9801546at2"/>
<dbReference type="STRING" id="1121345.SAMN02745217_00064"/>
<dbReference type="EMBL" id="FRFD01000003">
    <property type="protein sequence ID" value="SHO43034.1"/>
    <property type="molecule type" value="Genomic_DNA"/>
</dbReference>
<dbReference type="GO" id="GO:0045892">
    <property type="term" value="P:negative regulation of DNA-templated transcription"/>
    <property type="evidence" value="ECO:0007669"/>
    <property type="project" value="TreeGrafter"/>
</dbReference>
<dbReference type="InterPro" id="IPR000524">
    <property type="entry name" value="Tscrpt_reg_HTH_GntR"/>
</dbReference>
<protein>
    <submittedName>
        <fullName evidence="5">GntR family transcriptional regulator</fullName>
    </submittedName>
</protein>
<keyword evidence="1" id="KW-0805">Transcription regulation</keyword>
<dbReference type="Proteomes" id="UP000184612">
    <property type="component" value="Unassembled WGS sequence"/>
</dbReference>
<dbReference type="SMART" id="SM00345">
    <property type="entry name" value="HTH_GNTR"/>
    <property type="match status" value="1"/>
</dbReference>
<dbReference type="SUPFAM" id="SSF64288">
    <property type="entry name" value="Chorismate lyase-like"/>
    <property type="match status" value="1"/>
</dbReference>
<dbReference type="PRINTS" id="PR00035">
    <property type="entry name" value="HTHGNTR"/>
</dbReference>
<evidence type="ECO:0000313" key="6">
    <source>
        <dbReference type="Proteomes" id="UP000184612"/>
    </source>
</evidence>
<dbReference type="SMART" id="SM00866">
    <property type="entry name" value="UTRA"/>
    <property type="match status" value="1"/>
</dbReference>
<dbReference type="InterPro" id="IPR036390">
    <property type="entry name" value="WH_DNA-bd_sf"/>
</dbReference>
<dbReference type="RefSeq" id="WP_073586831.1">
    <property type="nucleotide sequence ID" value="NZ_FRFD01000003.1"/>
</dbReference>
<evidence type="ECO:0000313" key="5">
    <source>
        <dbReference type="EMBL" id="SHO43034.1"/>
    </source>
</evidence>
<dbReference type="PANTHER" id="PTHR44846:SF1">
    <property type="entry name" value="MANNOSYL-D-GLYCERATE TRANSPORT_METABOLISM SYSTEM REPRESSOR MNGR-RELATED"/>
    <property type="match status" value="1"/>
</dbReference>
<dbReference type="InterPro" id="IPR036388">
    <property type="entry name" value="WH-like_DNA-bd_sf"/>
</dbReference>
<dbReference type="AlphaFoldDB" id="A0A1M7XWB3"/>
<sequence length="238" mass="26725">MAGIPSYKKVYIELKNNIRNGIYKQGALLPTEPELEKMFSVSRTTVRKAVSLLAADGYLKVKQGRGTEVVDLTAIQRLNKITSITETLTQKGYKVTTQGMCVERVMAAEDVAAALGIAVGDEVFKLQRVQCTNDIPIAIMVNYIKMEAAPDLDKYINQFTSLYSFLEKQYHIVFKDATEHIFAMAADFNESQILRIPFASPLLCSKRITQNEQGPVEYATIKLVAEKYEYSVYLTGRD</sequence>